<evidence type="ECO:0000259" key="5">
    <source>
        <dbReference type="Pfam" id="PF00703"/>
    </source>
</evidence>
<dbReference type="Gene3D" id="2.60.40.10">
    <property type="entry name" value="Immunoglobulins"/>
    <property type="match status" value="3"/>
</dbReference>
<dbReference type="KEGG" id="nia:A8C56_10655"/>
<evidence type="ECO:0000256" key="2">
    <source>
        <dbReference type="ARBA" id="ARBA00022801"/>
    </source>
</evidence>
<dbReference type="OrthoDB" id="9801077at2"/>
<dbReference type="InterPro" id="IPR054593">
    <property type="entry name" value="Beta-mannosidase-like_N2"/>
</dbReference>
<dbReference type="Gene3D" id="3.20.20.80">
    <property type="entry name" value="Glycosidases"/>
    <property type="match status" value="1"/>
</dbReference>
<dbReference type="InterPro" id="IPR008964">
    <property type="entry name" value="Invasin/intimin_cell_adhesion"/>
</dbReference>
<feature type="domain" description="Glycoside hydrolase family 2 catalytic" evidence="6">
    <location>
        <begin position="310"/>
        <end position="473"/>
    </location>
</feature>
<evidence type="ECO:0000259" key="6">
    <source>
        <dbReference type="Pfam" id="PF02836"/>
    </source>
</evidence>
<evidence type="ECO:0000256" key="1">
    <source>
        <dbReference type="ARBA" id="ARBA00007401"/>
    </source>
</evidence>
<dbReference type="Pfam" id="PF22666">
    <property type="entry name" value="Glyco_hydro_2_N2"/>
    <property type="match status" value="1"/>
</dbReference>
<dbReference type="InterPro" id="IPR006101">
    <property type="entry name" value="Glyco_hydro_2"/>
</dbReference>
<dbReference type="InterPro" id="IPR013783">
    <property type="entry name" value="Ig-like_fold"/>
</dbReference>
<dbReference type="InterPro" id="IPR032311">
    <property type="entry name" value="DUF4982"/>
</dbReference>
<dbReference type="Gene3D" id="2.60.120.260">
    <property type="entry name" value="Galactose-binding domain-like"/>
    <property type="match status" value="1"/>
</dbReference>
<dbReference type="Pfam" id="PF18565">
    <property type="entry name" value="Glyco_hydro2_C5"/>
    <property type="match status" value="1"/>
</dbReference>
<name>A0A1A9I3W6_9BACT</name>
<feature type="domain" description="DUF4982" evidence="7">
    <location>
        <begin position="630"/>
        <end position="709"/>
    </location>
</feature>
<keyword evidence="11" id="KW-1185">Reference proteome</keyword>
<keyword evidence="3" id="KW-0326">Glycosidase</keyword>
<keyword evidence="4" id="KW-0732">Signal</keyword>
<dbReference type="InterPro" id="IPR051913">
    <property type="entry name" value="GH2_Domain-Containing"/>
</dbReference>
<dbReference type="InterPro" id="IPR036156">
    <property type="entry name" value="Beta-gal/glucu_dom_sf"/>
</dbReference>
<dbReference type="GO" id="GO:0004553">
    <property type="term" value="F:hydrolase activity, hydrolyzing O-glycosyl compounds"/>
    <property type="evidence" value="ECO:0007669"/>
    <property type="project" value="InterPro"/>
</dbReference>
<dbReference type="GO" id="GO:0005975">
    <property type="term" value="P:carbohydrate metabolic process"/>
    <property type="evidence" value="ECO:0007669"/>
    <property type="project" value="InterPro"/>
</dbReference>
<protein>
    <submittedName>
        <fullName evidence="10">Beta-galactosidase</fullName>
    </submittedName>
</protein>
<evidence type="ECO:0000259" key="9">
    <source>
        <dbReference type="Pfam" id="PF22666"/>
    </source>
</evidence>
<dbReference type="STRING" id="1176587.A8C56_10655"/>
<dbReference type="InterPro" id="IPR008979">
    <property type="entry name" value="Galactose-bd-like_sf"/>
</dbReference>
<dbReference type="AlphaFoldDB" id="A0A1A9I3W6"/>
<gene>
    <name evidence="10" type="ORF">A8C56_10655</name>
</gene>
<dbReference type="Pfam" id="PF00703">
    <property type="entry name" value="Glyco_hydro_2"/>
    <property type="match status" value="1"/>
</dbReference>
<dbReference type="PRINTS" id="PR00132">
    <property type="entry name" value="GLHYDRLASE2"/>
</dbReference>
<dbReference type="Pfam" id="PF16355">
    <property type="entry name" value="DUF4982"/>
    <property type="match status" value="1"/>
</dbReference>
<dbReference type="PANTHER" id="PTHR42732">
    <property type="entry name" value="BETA-GALACTOSIDASE"/>
    <property type="match status" value="1"/>
</dbReference>
<evidence type="ECO:0000313" key="10">
    <source>
        <dbReference type="EMBL" id="ANH81382.1"/>
    </source>
</evidence>
<sequence>MNLLTKICALLFLVSPLFLKAQRAETLMEKNWKFTREDDSAFSSAGYNDTQWQTVHVPHDWAICGPFSKENDQQETIIRQDGQKEARVMAGRTGGLPFTGVGWYRTHFKSPVDLRNKSVTLLFDGAMSNATVFVNGKKAGNWPYGYNSFYLDVTPYLNPEGDNVVAVRLENLPESSRWYPGAGLYRNVHLIVTGKTHIPVWGTYITTPEADEQQAKVVIRTKIEQPADAELSLQTAIADAAGNIIKTVTTRLTGSPDSGYLQELNITRPSLWYPEHPYLYKVYSRLYKKGRLVDVYTTSFGIRSISLVPGKGFFLNGKNIKFKGVCNHHDLGPLGAAMNEAAIRRQVRILKDMGANAIRTSHNMPAPELVKACDEMGMLLMAESFDEWETPKMKNGYHLFFKDWAEKDLVNLVHHYRNNPSVVLWSIGNEIPDQGTARGRELAKYLQDICHREDPTRPVTQGMDNMPAALANGMAQLMDIPGFNYRTFLYQKDFPELPQQLLLGTETVSTVSSRGIYEFPVARYAMKTYPNHQSSSYDLEYCSWSDLPEDNFIMQDDLRYAMGEFVWTGFDYLGEPTPYYYDWPNHSSLFGIIDLAGIPKDRFYLYRSLWQKKKETLHILPHWNWPGKEGQVIPVFVYTSYPSAELFINGKSQGRRTKDTSFTVFNTGDEASAKKLDRQKRYRLMWMDTRYEPGVVKVVAYDKNNRPVAEQEMRTAGKPDHIELAADRTTIKADGKDISFITVKIVDRQGNFCSQETRTIHFKASGSGTYKAAANGNPISLEPFQAPQMQLFSGQLTALVQSSETPGIITFEASAEGVKSGTLKIRTSK</sequence>
<dbReference type="RefSeq" id="WP_067755584.1">
    <property type="nucleotide sequence ID" value="NZ_CP015772.1"/>
</dbReference>
<dbReference type="Pfam" id="PF02836">
    <property type="entry name" value="Glyco_hydro_2_C"/>
    <property type="match status" value="1"/>
</dbReference>
<feature type="domain" description="Glycoside hydrolase family 2 immunoglobulin-like beta-sandwich" evidence="5">
    <location>
        <begin position="203"/>
        <end position="303"/>
    </location>
</feature>
<dbReference type="InterPro" id="IPR040605">
    <property type="entry name" value="Glyco_hydro2_dom5"/>
</dbReference>
<evidence type="ECO:0000259" key="8">
    <source>
        <dbReference type="Pfam" id="PF18565"/>
    </source>
</evidence>
<feature type="domain" description="Beta-mannosidase-like galactose-binding" evidence="9">
    <location>
        <begin position="103"/>
        <end position="172"/>
    </location>
</feature>
<dbReference type="SUPFAM" id="SSF49373">
    <property type="entry name" value="Invasin/intimin cell-adhesion fragments"/>
    <property type="match status" value="1"/>
</dbReference>
<dbReference type="Proteomes" id="UP000077667">
    <property type="component" value="Chromosome"/>
</dbReference>
<evidence type="ECO:0000313" key="11">
    <source>
        <dbReference type="Proteomes" id="UP000077667"/>
    </source>
</evidence>
<keyword evidence="2" id="KW-0378">Hydrolase</keyword>
<feature type="chain" id="PRO_5008389813" evidence="4">
    <location>
        <begin position="22"/>
        <end position="829"/>
    </location>
</feature>
<accession>A0A1A9I3W6</accession>
<evidence type="ECO:0000256" key="3">
    <source>
        <dbReference type="ARBA" id="ARBA00023295"/>
    </source>
</evidence>
<feature type="domain" description="Glycoside hydrolase family 2" evidence="8">
    <location>
        <begin position="722"/>
        <end position="823"/>
    </location>
</feature>
<evidence type="ECO:0000259" key="7">
    <source>
        <dbReference type="Pfam" id="PF16355"/>
    </source>
</evidence>
<dbReference type="EMBL" id="CP015772">
    <property type="protein sequence ID" value="ANH81382.1"/>
    <property type="molecule type" value="Genomic_DNA"/>
</dbReference>
<evidence type="ECO:0000256" key="4">
    <source>
        <dbReference type="SAM" id="SignalP"/>
    </source>
</evidence>
<dbReference type="SUPFAM" id="SSF49303">
    <property type="entry name" value="beta-Galactosidase/glucuronidase domain"/>
    <property type="match status" value="1"/>
</dbReference>
<proteinExistence type="inferred from homology"/>
<organism evidence="10 11">
    <name type="scientific">Niabella ginsenosidivorans</name>
    <dbReference type="NCBI Taxonomy" id="1176587"/>
    <lineage>
        <taxon>Bacteria</taxon>
        <taxon>Pseudomonadati</taxon>
        <taxon>Bacteroidota</taxon>
        <taxon>Chitinophagia</taxon>
        <taxon>Chitinophagales</taxon>
        <taxon>Chitinophagaceae</taxon>
        <taxon>Niabella</taxon>
    </lineage>
</organism>
<dbReference type="InterPro" id="IPR006102">
    <property type="entry name" value="Ig-like_GH2"/>
</dbReference>
<dbReference type="PANTHER" id="PTHR42732:SF1">
    <property type="entry name" value="BETA-MANNOSIDASE"/>
    <property type="match status" value="1"/>
</dbReference>
<comment type="similarity">
    <text evidence="1">Belongs to the glycosyl hydrolase 2 family.</text>
</comment>
<dbReference type="InterPro" id="IPR017853">
    <property type="entry name" value="GH"/>
</dbReference>
<reference evidence="10 11" key="1">
    <citation type="submission" date="2016-05" db="EMBL/GenBank/DDBJ databases">
        <title>Niabella ginsenosidivorans BS26 whole genome sequencing.</title>
        <authorList>
            <person name="Im W.T."/>
            <person name="Siddiqi M.Z."/>
        </authorList>
    </citation>
    <scope>NUCLEOTIDE SEQUENCE [LARGE SCALE GENOMIC DNA]</scope>
    <source>
        <strain evidence="10 11">BS26</strain>
    </source>
</reference>
<feature type="signal peptide" evidence="4">
    <location>
        <begin position="1"/>
        <end position="21"/>
    </location>
</feature>
<dbReference type="SUPFAM" id="SSF51445">
    <property type="entry name" value="(Trans)glycosidases"/>
    <property type="match status" value="1"/>
</dbReference>
<dbReference type="InterPro" id="IPR006103">
    <property type="entry name" value="Glyco_hydro_2_cat"/>
</dbReference>
<dbReference type="SUPFAM" id="SSF49785">
    <property type="entry name" value="Galactose-binding domain-like"/>
    <property type="match status" value="1"/>
</dbReference>